<evidence type="ECO:0000313" key="1">
    <source>
        <dbReference type="EMBL" id="TFC13250.1"/>
    </source>
</evidence>
<evidence type="ECO:0008006" key="3">
    <source>
        <dbReference type="Google" id="ProtNLM"/>
    </source>
</evidence>
<accession>A0A4R8WNY9</accession>
<comment type="caution">
    <text evidence="1">The sequence shown here is derived from an EMBL/GenBank/DDBJ whole genome shotgun (WGS) entry which is preliminary data.</text>
</comment>
<dbReference type="InterPro" id="IPR024778">
    <property type="entry name" value="Put_cellulase"/>
</dbReference>
<organism evidence="1 2">
    <name type="scientific">Cryobacterium algoritolerans</name>
    <dbReference type="NCBI Taxonomy" id="1259184"/>
    <lineage>
        <taxon>Bacteria</taxon>
        <taxon>Bacillati</taxon>
        <taxon>Actinomycetota</taxon>
        <taxon>Actinomycetes</taxon>
        <taxon>Micrococcales</taxon>
        <taxon>Microbacteriaceae</taxon>
        <taxon>Cryobacterium</taxon>
    </lineage>
</organism>
<dbReference type="RefSeq" id="WP_134568007.1">
    <property type="nucleotide sequence ID" value="NZ_SOFP01000054.1"/>
</dbReference>
<dbReference type="SUPFAM" id="SSF51445">
    <property type="entry name" value="(Trans)glycosidases"/>
    <property type="match status" value="1"/>
</dbReference>
<proteinExistence type="predicted"/>
<sequence>MTPSRLTTTPAQLPAKLTITLWDFTWYTQTAKGEPFYDLDRAFAEAVDRGYNTVRICAAPLLLFGEHDIDTTALQFVNMGGDTGQRTRWYNATGGAVLNGRAHLLALFKAAKRHGCFVIISSWEYQQSPAFLSNSSWHDMLRAIPAENRHEALAHAEAELVTYLKEESLDDRIAYVEIHNEVDLSRLTEVPSEGLDTFWAQRPYLDNALRLLQDAHPDVLSTVCYGIPPYLDLASIPDNAQVAHQHFYIYGVLASLEAWAQVRAEPPIFPTEELKSILRDDAPPFDEWTTTIEPWRLQATGITTSMFYAYDWVDPIAWDAWMYRHFAEHEIAMKQALEARLQAVMIWATHHDVPAVIGEGWIGYTPLEADFEDGPVGQYFATYAVQRCADLGYWGTLPGSNSAPHHPGWANVEFQRRMNRLFQEAK</sequence>
<dbReference type="EMBL" id="SOFP01000054">
    <property type="protein sequence ID" value="TFC13250.1"/>
    <property type="molecule type" value="Genomic_DNA"/>
</dbReference>
<dbReference type="Proteomes" id="UP000298412">
    <property type="component" value="Unassembled WGS sequence"/>
</dbReference>
<name>A0A4R8WNY9_9MICO</name>
<evidence type="ECO:0000313" key="2">
    <source>
        <dbReference type="Proteomes" id="UP000298412"/>
    </source>
</evidence>
<dbReference type="InterPro" id="IPR017853">
    <property type="entry name" value="GH"/>
</dbReference>
<dbReference type="Gene3D" id="3.20.20.80">
    <property type="entry name" value="Glycosidases"/>
    <property type="match status" value="1"/>
</dbReference>
<dbReference type="AlphaFoldDB" id="A0A4R8WNY9"/>
<dbReference type="OrthoDB" id="188932at2"/>
<dbReference type="Pfam" id="PF12876">
    <property type="entry name" value="Cellulase-like"/>
    <property type="match status" value="1"/>
</dbReference>
<reference evidence="1 2" key="1">
    <citation type="submission" date="2019-03" db="EMBL/GenBank/DDBJ databases">
        <title>Genomics of glacier-inhabiting Cryobacterium strains.</title>
        <authorList>
            <person name="Liu Q."/>
            <person name="Xin Y.-H."/>
        </authorList>
    </citation>
    <scope>NUCLEOTIDE SEQUENCE [LARGE SCALE GENOMIC DNA]</scope>
    <source>
        <strain evidence="1 2">MDT1-3</strain>
    </source>
</reference>
<keyword evidence="2" id="KW-1185">Reference proteome</keyword>
<protein>
    <recommendedName>
        <fullName evidence="3">Sugar-binding cellulase-like protein</fullName>
    </recommendedName>
</protein>
<gene>
    <name evidence="1" type="ORF">E3O19_12320</name>
</gene>